<keyword evidence="1" id="KW-0472">Membrane</keyword>
<sequence length="125" mass="14148">MNKEYNTLILVSQNYLSRFIGIKSFSDVDVDNNDTSLPLSSSLSFSEQLYICLTASEEDIIFIVSQTSRCKDSNMFIGTGFEIIHTNKISGAAMETLLIQTLLIYYRFVLVALVLRTNYYSCARS</sequence>
<evidence type="ECO:0000313" key="2">
    <source>
        <dbReference type="EMBL" id="KAJ8985264.1"/>
    </source>
</evidence>
<keyword evidence="1" id="KW-0812">Transmembrane</keyword>
<name>A0ABQ9K4L7_9CUCU</name>
<evidence type="ECO:0000256" key="1">
    <source>
        <dbReference type="SAM" id="Phobius"/>
    </source>
</evidence>
<proteinExistence type="predicted"/>
<reference evidence="2" key="1">
    <citation type="journal article" date="2023" name="Insect Mol. Biol.">
        <title>Genome sequencing provides insights into the evolution of gene families encoding plant cell wall-degrading enzymes in longhorned beetles.</title>
        <authorList>
            <person name="Shin N.R."/>
            <person name="Okamura Y."/>
            <person name="Kirsch R."/>
            <person name="Pauchet Y."/>
        </authorList>
    </citation>
    <scope>NUCLEOTIDE SEQUENCE</scope>
    <source>
        <strain evidence="2">MMC_N1</strain>
    </source>
</reference>
<accession>A0ABQ9K4L7</accession>
<keyword evidence="3" id="KW-1185">Reference proteome</keyword>
<comment type="caution">
    <text evidence="2">The sequence shown here is derived from an EMBL/GenBank/DDBJ whole genome shotgun (WGS) entry which is preliminary data.</text>
</comment>
<keyword evidence="1" id="KW-1133">Transmembrane helix</keyword>
<protein>
    <submittedName>
        <fullName evidence="2">Uncharacterized protein</fullName>
    </submittedName>
</protein>
<dbReference type="EMBL" id="JAPWTJ010000017">
    <property type="protein sequence ID" value="KAJ8985264.1"/>
    <property type="molecule type" value="Genomic_DNA"/>
</dbReference>
<evidence type="ECO:0000313" key="3">
    <source>
        <dbReference type="Proteomes" id="UP001162164"/>
    </source>
</evidence>
<feature type="transmembrane region" description="Helical" evidence="1">
    <location>
        <begin position="97"/>
        <end position="115"/>
    </location>
</feature>
<gene>
    <name evidence="2" type="ORF">NQ317_007049</name>
</gene>
<organism evidence="2 3">
    <name type="scientific">Molorchus minor</name>
    <dbReference type="NCBI Taxonomy" id="1323400"/>
    <lineage>
        <taxon>Eukaryota</taxon>
        <taxon>Metazoa</taxon>
        <taxon>Ecdysozoa</taxon>
        <taxon>Arthropoda</taxon>
        <taxon>Hexapoda</taxon>
        <taxon>Insecta</taxon>
        <taxon>Pterygota</taxon>
        <taxon>Neoptera</taxon>
        <taxon>Endopterygota</taxon>
        <taxon>Coleoptera</taxon>
        <taxon>Polyphaga</taxon>
        <taxon>Cucujiformia</taxon>
        <taxon>Chrysomeloidea</taxon>
        <taxon>Cerambycidae</taxon>
        <taxon>Lamiinae</taxon>
        <taxon>Monochamini</taxon>
        <taxon>Molorchus</taxon>
    </lineage>
</organism>
<dbReference type="Proteomes" id="UP001162164">
    <property type="component" value="Unassembled WGS sequence"/>
</dbReference>